<dbReference type="PANTHER" id="PTHR33525:SF3">
    <property type="entry name" value="RIBONUCLEASE Y"/>
    <property type="match status" value="1"/>
</dbReference>
<dbReference type="PANTHER" id="PTHR33525">
    <property type="match status" value="1"/>
</dbReference>
<dbReference type="Pfam" id="PF08668">
    <property type="entry name" value="HDOD"/>
    <property type="match status" value="1"/>
</dbReference>
<protein>
    <submittedName>
        <fullName evidence="2">HDIG domain protein</fullName>
    </submittedName>
</protein>
<feature type="domain" description="HDOD" evidence="1">
    <location>
        <begin position="14"/>
        <end position="211"/>
    </location>
</feature>
<dbReference type="PROSITE" id="PS51833">
    <property type="entry name" value="HDOD"/>
    <property type="match status" value="1"/>
</dbReference>
<dbReference type="RefSeq" id="WP_155316296.1">
    <property type="nucleotide sequence ID" value="NZ_AP021874.1"/>
</dbReference>
<dbReference type="EMBL" id="AP021874">
    <property type="protein sequence ID" value="BBO68100.1"/>
    <property type="molecule type" value="Genomic_DNA"/>
</dbReference>
<reference evidence="2 3" key="1">
    <citation type="submission" date="2019-11" db="EMBL/GenBank/DDBJ databases">
        <title>Comparative genomics of hydrocarbon-degrading Desulfosarcina strains.</title>
        <authorList>
            <person name="Watanabe M."/>
            <person name="Kojima H."/>
            <person name="Fukui M."/>
        </authorList>
    </citation>
    <scope>NUCLEOTIDE SEQUENCE [LARGE SCALE GENOMIC DNA]</scope>
    <source>
        <strain evidence="2 3">PL12</strain>
    </source>
</reference>
<sequence length="288" mass="31815">MSHVDDIIKEIDAIAPTSRIINRILELANDPEGSISDLADIVKCDLTLTAKLLKLCNSAYYGFPVFVDSVDQAVKLLGENRVVELAVLGGVGQNLTKALRGYDLKRGELWTCSFASALLAKSFSEKAHPGSDKFLVYTASLLKDIGKVVIEGYVGRSFAKIENLVKKKGYNFDEAETEVIGINHAELGGLIAERWNFSPKMIYFIRNHHLSDPGAREDLETVIIYLIDTVSRMAHTGIGADGLAYRVYDEIFGRLGVSEADVKDLLTEFHLNHNIARRMYHLIGSPTG</sequence>
<name>A0A5K7YJ06_9BACT</name>
<dbReference type="Gene3D" id="1.10.3210.10">
    <property type="entry name" value="Hypothetical protein af1432"/>
    <property type="match status" value="1"/>
</dbReference>
<evidence type="ECO:0000313" key="2">
    <source>
        <dbReference type="EMBL" id="BBO68100.1"/>
    </source>
</evidence>
<dbReference type="InterPro" id="IPR052340">
    <property type="entry name" value="RNase_Y/CdgJ"/>
</dbReference>
<proteinExistence type="predicted"/>
<gene>
    <name evidence="2" type="ORF">DSCA_20300</name>
</gene>
<dbReference type="OrthoDB" id="9803649at2"/>
<dbReference type="KEGG" id="dalk:DSCA_20300"/>
<evidence type="ECO:0000259" key="1">
    <source>
        <dbReference type="PROSITE" id="PS51833"/>
    </source>
</evidence>
<dbReference type="Proteomes" id="UP000427906">
    <property type="component" value="Chromosome"/>
</dbReference>
<dbReference type="SUPFAM" id="SSF109604">
    <property type="entry name" value="HD-domain/PDEase-like"/>
    <property type="match status" value="1"/>
</dbReference>
<organism evidence="2 3">
    <name type="scientific">Desulfosarcina alkanivorans</name>
    <dbReference type="NCBI Taxonomy" id="571177"/>
    <lineage>
        <taxon>Bacteria</taxon>
        <taxon>Pseudomonadati</taxon>
        <taxon>Thermodesulfobacteriota</taxon>
        <taxon>Desulfobacteria</taxon>
        <taxon>Desulfobacterales</taxon>
        <taxon>Desulfosarcinaceae</taxon>
        <taxon>Desulfosarcina</taxon>
    </lineage>
</organism>
<dbReference type="InterPro" id="IPR013976">
    <property type="entry name" value="HDOD"/>
</dbReference>
<evidence type="ECO:0000313" key="3">
    <source>
        <dbReference type="Proteomes" id="UP000427906"/>
    </source>
</evidence>
<dbReference type="AlphaFoldDB" id="A0A5K7YJ06"/>
<keyword evidence="3" id="KW-1185">Reference proteome</keyword>
<accession>A0A5K7YJ06</accession>